<dbReference type="EMBL" id="HBGF01040447">
    <property type="protein sequence ID" value="CAD9139900.1"/>
    <property type="molecule type" value="Transcribed_RNA"/>
</dbReference>
<evidence type="ECO:0000313" key="1">
    <source>
        <dbReference type="EMBL" id="CAD9139900.1"/>
    </source>
</evidence>
<dbReference type="InterPro" id="IPR029058">
    <property type="entry name" value="AB_hydrolase_fold"/>
</dbReference>
<reference evidence="1" key="1">
    <citation type="submission" date="2021-01" db="EMBL/GenBank/DDBJ databases">
        <authorList>
            <person name="Corre E."/>
            <person name="Pelletier E."/>
            <person name="Niang G."/>
            <person name="Scheremetjew M."/>
            <person name="Finn R."/>
            <person name="Kale V."/>
            <person name="Holt S."/>
            <person name="Cochrane G."/>
            <person name="Meng A."/>
            <person name="Brown T."/>
            <person name="Cohen L."/>
        </authorList>
    </citation>
    <scope>NUCLEOTIDE SEQUENCE</scope>
    <source>
        <strain evidence="1">CCAP 1951/1</strain>
    </source>
</reference>
<protein>
    <recommendedName>
        <fullName evidence="2">AB hydrolase-1 domain-containing protein</fullName>
    </recommendedName>
</protein>
<gene>
    <name evidence="1" type="ORF">NDES1114_LOCUS27102</name>
</gene>
<sequence>MSFLRGFASKLTSAAAGASAGSVTASASLRVTLPPAARMRYTLCRNRWHLDSREPVSVILLHDMLRSSHAVAPITAAITRMPATGHCPTLPLDVYAPDLRYHGRTAVTPAMQPEAPPTSSSMVLEHVSDVVRFASSSVVEFPQAIHLVGVGHGARVALAAAAACPGAFRSVTAIDAAADEAATSALLNALRQLPSDVSKETLATLAAKAKAAIPHEQDRLDVLADFAEPGTANGHTGSWRRASLDAFADTAAAHAWPAKELAAAKFDGPVLSIGKRFDAALPEVLAAHVDPARVTTQQLPADAPADRVLDVFLRVHALHGEVENVVNVACGDGY</sequence>
<dbReference type="Gene3D" id="3.40.50.1820">
    <property type="entry name" value="alpha/beta hydrolase"/>
    <property type="match status" value="1"/>
</dbReference>
<evidence type="ECO:0008006" key="2">
    <source>
        <dbReference type="Google" id="ProtNLM"/>
    </source>
</evidence>
<name>A0A7S1MT61_NEODS</name>
<accession>A0A7S1MT61</accession>
<dbReference type="AlphaFoldDB" id="A0A7S1MT61"/>
<organism evidence="1">
    <name type="scientific">Neobodo designis</name>
    <name type="common">Flagellated protozoan</name>
    <name type="synonym">Bodo designis</name>
    <dbReference type="NCBI Taxonomy" id="312471"/>
    <lineage>
        <taxon>Eukaryota</taxon>
        <taxon>Discoba</taxon>
        <taxon>Euglenozoa</taxon>
        <taxon>Kinetoplastea</taxon>
        <taxon>Metakinetoplastina</taxon>
        <taxon>Neobodonida</taxon>
        <taxon>Neobodo</taxon>
    </lineage>
</organism>
<proteinExistence type="predicted"/>
<dbReference type="SUPFAM" id="SSF53474">
    <property type="entry name" value="alpha/beta-Hydrolases"/>
    <property type="match status" value="1"/>
</dbReference>